<feature type="transmembrane region" description="Helical" evidence="6">
    <location>
        <begin position="125"/>
        <end position="144"/>
    </location>
</feature>
<feature type="transmembrane region" description="Helical" evidence="6">
    <location>
        <begin position="33"/>
        <end position="57"/>
    </location>
</feature>
<proteinExistence type="inferred from homology"/>
<keyword evidence="5 6" id="KW-0472">Membrane</keyword>
<dbReference type="InterPro" id="IPR000620">
    <property type="entry name" value="EamA_dom"/>
</dbReference>
<keyword evidence="4 6" id="KW-1133">Transmembrane helix</keyword>
<dbReference type="GO" id="GO:0016020">
    <property type="term" value="C:membrane"/>
    <property type="evidence" value="ECO:0007669"/>
    <property type="project" value="UniProtKB-SubCell"/>
</dbReference>
<organism evidence="8 9">
    <name type="scientific">Zobellella taiwanensis</name>
    <dbReference type="NCBI Taxonomy" id="347535"/>
    <lineage>
        <taxon>Bacteria</taxon>
        <taxon>Pseudomonadati</taxon>
        <taxon>Pseudomonadota</taxon>
        <taxon>Gammaproteobacteria</taxon>
        <taxon>Aeromonadales</taxon>
        <taxon>Aeromonadaceae</taxon>
        <taxon>Zobellella</taxon>
    </lineage>
</organism>
<dbReference type="Proteomes" id="UP000242181">
    <property type="component" value="Unassembled WGS sequence"/>
</dbReference>
<gene>
    <name evidence="8" type="ORF">C7I36_16805</name>
</gene>
<name>A0A2P7QEN6_9GAMM</name>
<dbReference type="InterPro" id="IPR037185">
    <property type="entry name" value="EmrE-like"/>
</dbReference>
<evidence type="ECO:0000256" key="6">
    <source>
        <dbReference type="SAM" id="Phobius"/>
    </source>
</evidence>
<dbReference type="Pfam" id="PF00892">
    <property type="entry name" value="EamA"/>
    <property type="match status" value="2"/>
</dbReference>
<dbReference type="OrthoDB" id="5430053at2"/>
<dbReference type="EMBL" id="PXYH01000041">
    <property type="protein sequence ID" value="PSJ36431.1"/>
    <property type="molecule type" value="Genomic_DNA"/>
</dbReference>
<feature type="transmembrane region" description="Helical" evidence="6">
    <location>
        <begin position="181"/>
        <end position="203"/>
    </location>
</feature>
<dbReference type="RefSeq" id="WP_106454826.1">
    <property type="nucleotide sequence ID" value="NZ_PXYH01000041.1"/>
</dbReference>
<accession>A0A2P7QEN6</accession>
<keyword evidence="9" id="KW-1185">Reference proteome</keyword>
<dbReference type="InterPro" id="IPR050638">
    <property type="entry name" value="AA-Vitamin_Transporters"/>
</dbReference>
<evidence type="ECO:0000256" key="2">
    <source>
        <dbReference type="ARBA" id="ARBA00007362"/>
    </source>
</evidence>
<feature type="transmembrane region" description="Helical" evidence="6">
    <location>
        <begin position="274"/>
        <end position="291"/>
    </location>
</feature>
<feature type="transmembrane region" description="Helical" evidence="6">
    <location>
        <begin position="215"/>
        <end position="237"/>
    </location>
</feature>
<evidence type="ECO:0000313" key="8">
    <source>
        <dbReference type="EMBL" id="PSJ36431.1"/>
    </source>
</evidence>
<feature type="transmembrane region" description="Helical" evidence="6">
    <location>
        <begin position="244"/>
        <end position="262"/>
    </location>
</feature>
<comment type="similarity">
    <text evidence="2">Belongs to the EamA transporter family.</text>
</comment>
<feature type="domain" description="EamA" evidence="7">
    <location>
        <begin position="154"/>
        <end position="287"/>
    </location>
</feature>
<feature type="transmembrane region" description="Helical" evidence="6">
    <location>
        <begin position="69"/>
        <end position="91"/>
    </location>
</feature>
<evidence type="ECO:0000256" key="1">
    <source>
        <dbReference type="ARBA" id="ARBA00004141"/>
    </source>
</evidence>
<evidence type="ECO:0000259" key="7">
    <source>
        <dbReference type="Pfam" id="PF00892"/>
    </source>
</evidence>
<comment type="caution">
    <text evidence="8">The sequence shown here is derived from an EMBL/GenBank/DDBJ whole genome shotgun (WGS) entry which is preliminary data.</text>
</comment>
<feature type="domain" description="EamA" evidence="7">
    <location>
        <begin position="12"/>
        <end position="141"/>
    </location>
</feature>
<dbReference type="Gene3D" id="1.10.3730.20">
    <property type="match status" value="1"/>
</dbReference>
<dbReference type="SUPFAM" id="SSF103481">
    <property type="entry name" value="Multidrug resistance efflux transporter EmrE"/>
    <property type="match status" value="2"/>
</dbReference>
<evidence type="ECO:0000256" key="4">
    <source>
        <dbReference type="ARBA" id="ARBA00022989"/>
    </source>
</evidence>
<evidence type="ECO:0000256" key="3">
    <source>
        <dbReference type="ARBA" id="ARBA00022692"/>
    </source>
</evidence>
<protein>
    <submittedName>
        <fullName evidence="8">EamA family transporter</fullName>
    </submittedName>
</protein>
<sequence length="295" mass="31902">MTPPSRLALLPLLGLLLLTLIWSYNWIVMKSVLDYIGAFDFAVLRCVFGVLLLFAMLRLRGRGMAPPPLGPTVLIGLLQTVGMIGLAQWALVTGGAGKVVIIVYTMPFWVLLLAAFWVDERLKRIQWLAVAIAAAGLVLILQPWLLGGHLVSSLLALGSGFCWGAGAVVAKRLYRRQPVDLLSLTTWQMATGTLVLAVISLLVPERPIEWSGYLIWALAYNAVLATAVAWTLWLFLLRALPAGIAGLSTLAIPVMSALLAWWLLDERPGPLDSWGGGLIVAGLALLSVPGLRRRG</sequence>
<comment type="subcellular location">
    <subcellularLocation>
        <location evidence="1">Membrane</location>
        <topology evidence="1">Multi-pass membrane protein</topology>
    </subcellularLocation>
</comment>
<dbReference type="AlphaFoldDB" id="A0A2P7QEN6"/>
<feature type="transmembrane region" description="Helical" evidence="6">
    <location>
        <begin position="97"/>
        <end position="118"/>
    </location>
</feature>
<dbReference type="PANTHER" id="PTHR32322">
    <property type="entry name" value="INNER MEMBRANE TRANSPORTER"/>
    <property type="match status" value="1"/>
</dbReference>
<keyword evidence="3 6" id="KW-0812">Transmembrane</keyword>
<reference evidence="8 9" key="1">
    <citation type="submission" date="2018-03" db="EMBL/GenBank/DDBJ databases">
        <title>The draft genome of Zobellella taiwanensis JCM 13381.</title>
        <authorList>
            <person name="Liu L."/>
            <person name="Li L."/>
            <person name="Wang T."/>
            <person name="Zhang X."/>
            <person name="Liang L."/>
        </authorList>
    </citation>
    <scope>NUCLEOTIDE SEQUENCE [LARGE SCALE GENOMIC DNA]</scope>
    <source>
        <strain evidence="8 9">JCM 13381</strain>
    </source>
</reference>
<evidence type="ECO:0000256" key="5">
    <source>
        <dbReference type="ARBA" id="ARBA00023136"/>
    </source>
</evidence>
<feature type="transmembrane region" description="Helical" evidence="6">
    <location>
        <begin position="150"/>
        <end position="169"/>
    </location>
</feature>
<dbReference type="PANTHER" id="PTHR32322:SF2">
    <property type="entry name" value="EAMA DOMAIN-CONTAINING PROTEIN"/>
    <property type="match status" value="1"/>
</dbReference>
<evidence type="ECO:0000313" key="9">
    <source>
        <dbReference type="Proteomes" id="UP000242181"/>
    </source>
</evidence>